<gene>
    <name evidence="1" type="ORF">Pla52n_68550</name>
</gene>
<comment type="caution">
    <text evidence="1">The sequence shown here is derived from an EMBL/GenBank/DDBJ whole genome shotgun (WGS) entry which is preliminary data.</text>
</comment>
<dbReference type="Proteomes" id="UP000320176">
    <property type="component" value="Unassembled WGS sequence"/>
</dbReference>
<dbReference type="RefSeq" id="WP_146523723.1">
    <property type="nucleotide sequence ID" value="NZ_CP151726.1"/>
</dbReference>
<proteinExistence type="predicted"/>
<keyword evidence="2" id="KW-1185">Reference proteome</keyword>
<evidence type="ECO:0008006" key="3">
    <source>
        <dbReference type="Google" id="ProtNLM"/>
    </source>
</evidence>
<name>A0A5C5ZQD1_9BACT</name>
<accession>A0A5C5ZQD1</accession>
<dbReference type="InterPro" id="IPR027417">
    <property type="entry name" value="P-loop_NTPase"/>
</dbReference>
<evidence type="ECO:0000313" key="1">
    <source>
        <dbReference type="EMBL" id="TWT89258.1"/>
    </source>
</evidence>
<dbReference type="SUPFAM" id="SSF52540">
    <property type="entry name" value="P-loop containing nucleoside triphosphate hydrolases"/>
    <property type="match status" value="1"/>
</dbReference>
<dbReference type="AlphaFoldDB" id="A0A5C5ZQD1"/>
<dbReference type="OrthoDB" id="274625at2"/>
<sequence>MNRQEFNITGPRKVFAVLGPYRGGTSLVTGILEAFEVFVGDDFFNAETGYCTYEDTRLRLTCLACFDEREGHWYYRKPPPQRVALLQTWHHWAAARAETLGRRAFGGKHPLLCKLIQEISLACNTTSVENIVFVSVNRPVDDVHRSWIRRTPQSPTSWWPRRDRRQVIDDLVQSRDNSLRGRPHIQIEFNDLIADPASTLEKFADQCGLPSHRIPDAIQRIRERKSKS</sequence>
<protein>
    <recommendedName>
        <fullName evidence="3">Sulfotransferase family protein</fullName>
    </recommendedName>
</protein>
<dbReference type="Gene3D" id="3.40.50.300">
    <property type="entry name" value="P-loop containing nucleotide triphosphate hydrolases"/>
    <property type="match status" value="1"/>
</dbReference>
<reference evidence="1 2" key="1">
    <citation type="submission" date="2019-02" db="EMBL/GenBank/DDBJ databases">
        <title>Deep-cultivation of Planctomycetes and their phenomic and genomic characterization uncovers novel biology.</title>
        <authorList>
            <person name="Wiegand S."/>
            <person name="Jogler M."/>
            <person name="Boedeker C."/>
            <person name="Pinto D."/>
            <person name="Vollmers J."/>
            <person name="Rivas-Marin E."/>
            <person name="Kohn T."/>
            <person name="Peeters S.H."/>
            <person name="Heuer A."/>
            <person name="Rast P."/>
            <person name="Oberbeckmann S."/>
            <person name="Bunk B."/>
            <person name="Jeske O."/>
            <person name="Meyerdierks A."/>
            <person name="Storesund J.E."/>
            <person name="Kallscheuer N."/>
            <person name="Luecker S."/>
            <person name="Lage O.M."/>
            <person name="Pohl T."/>
            <person name="Merkel B.J."/>
            <person name="Hornburger P."/>
            <person name="Mueller R.-W."/>
            <person name="Bruemmer F."/>
            <person name="Labrenz M."/>
            <person name="Spormann A.M."/>
            <person name="Op Den Camp H."/>
            <person name="Overmann J."/>
            <person name="Amann R."/>
            <person name="Jetten M.S.M."/>
            <person name="Mascher T."/>
            <person name="Medema M.H."/>
            <person name="Devos D.P."/>
            <person name="Kaster A.-K."/>
            <person name="Ovreas L."/>
            <person name="Rohde M."/>
            <person name="Galperin M.Y."/>
            <person name="Jogler C."/>
        </authorList>
    </citation>
    <scope>NUCLEOTIDE SEQUENCE [LARGE SCALE GENOMIC DNA]</scope>
    <source>
        <strain evidence="1 2">Pla52n</strain>
    </source>
</reference>
<dbReference type="EMBL" id="SJPN01000025">
    <property type="protein sequence ID" value="TWT89258.1"/>
    <property type="molecule type" value="Genomic_DNA"/>
</dbReference>
<organism evidence="1 2">
    <name type="scientific">Stieleria varia</name>
    <dbReference type="NCBI Taxonomy" id="2528005"/>
    <lineage>
        <taxon>Bacteria</taxon>
        <taxon>Pseudomonadati</taxon>
        <taxon>Planctomycetota</taxon>
        <taxon>Planctomycetia</taxon>
        <taxon>Pirellulales</taxon>
        <taxon>Pirellulaceae</taxon>
        <taxon>Stieleria</taxon>
    </lineage>
</organism>
<evidence type="ECO:0000313" key="2">
    <source>
        <dbReference type="Proteomes" id="UP000320176"/>
    </source>
</evidence>